<keyword evidence="5" id="KW-0472">Membrane</keyword>
<dbReference type="InterPro" id="IPR009056">
    <property type="entry name" value="Cyt_c-like_dom"/>
</dbReference>
<keyword evidence="5" id="KW-1133">Transmembrane helix</keyword>
<dbReference type="Proteomes" id="UP001556709">
    <property type="component" value="Unassembled WGS sequence"/>
</dbReference>
<protein>
    <submittedName>
        <fullName evidence="7">Urate hydroxylase PuuD</fullName>
    </submittedName>
</protein>
<feature type="transmembrane region" description="Helical" evidence="5">
    <location>
        <begin position="146"/>
        <end position="165"/>
    </location>
</feature>
<keyword evidence="5" id="KW-0812">Transmembrane</keyword>
<dbReference type="EMBL" id="JBAKFM010000004">
    <property type="protein sequence ID" value="MEX0469875.1"/>
    <property type="molecule type" value="Genomic_DNA"/>
</dbReference>
<keyword evidence="3 4" id="KW-0408">Iron</keyword>
<keyword evidence="1 4" id="KW-0349">Heme</keyword>
<feature type="transmembrane region" description="Helical" evidence="5">
    <location>
        <begin position="84"/>
        <end position="101"/>
    </location>
</feature>
<dbReference type="SUPFAM" id="SSF46626">
    <property type="entry name" value="Cytochrome c"/>
    <property type="match status" value="1"/>
</dbReference>
<feature type="domain" description="Cytochrome c" evidence="6">
    <location>
        <begin position="310"/>
        <end position="393"/>
    </location>
</feature>
<feature type="transmembrane region" description="Helical" evidence="5">
    <location>
        <begin position="280"/>
        <end position="298"/>
    </location>
</feature>
<feature type="transmembrane region" description="Helical" evidence="5">
    <location>
        <begin position="249"/>
        <end position="268"/>
    </location>
</feature>
<dbReference type="Pfam" id="PF06181">
    <property type="entry name" value="Urate_ox_N"/>
    <property type="match status" value="1"/>
</dbReference>
<evidence type="ECO:0000256" key="4">
    <source>
        <dbReference type="PROSITE-ProRule" id="PRU00433"/>
    </source>
</evidence>
<evidence type="ECO:0000256" key="3">
    <source>
        <dbReference type="ARBA" id="ARBA00023004"/>
    </source>
</evidence>
<accession>A0ABV3TDZ7</accession>
<sequence>MDYWMDFASMLVRWLHVITAIAWIGSSFYFIWLDLSLRRANALPEGVKGESWLVHGGGFYRVRKYLVAPEEMPGTLHWFKYESYFTWISGFALLGITYYWGAEAYLLDPAVSGISPLVAIGLSLASLAVGWLLYHALCLSPLGRNVWALAAAVYVVIIAAAWGYSELYSSRAALLHTGALVATWMTANVFFVIIPNQKKTVRALQAGEDPDPALGLEAKQRSTHNNYLTLPVLFMMLSNHYPMTFVGEWLWLLVGAVVLLGGIIRDYFNASHTGHGGWRVWWQWPTAAVLALGIALSLRPEPVTIDPAAAAVSDGAIRTIVNNHCISCHAANPSFPGYNEPPAGVRLESLDDVRRYASQVHAQTIASRAMPLGNMTEMTEAEREQLAAWLAAQ</sequence>
<evidence type="ECO:0000256" key="1">
    <source>
        <dbReference type="ARBA" id="ARBA00022617"/>
    </source>
</evidence>
<evidence type="ECO:0000256" key="2">
    <source>
        <dbReference type="ARBA" id="ARBA00022723"/>
    </source>
</evidence>
<dbReference type="InterPro" id="IPR036909">
    <property type="entry name" value="Cyt_c-like_dom_sf"/>
</dbReference>
<feature type="transmembrane region" description="Helical" evidence="5">
    <location>
        <begin position="12"/>
        <end position="32"/>
    </location>
</feature>
<evidence type="ECO:0000313" key="8">
    <source>
        <dbReference type="Proteomes" id="UP001556709"/>
    </source>
</evidence>
<keyword evidence="8" id="KW-1185">Reference proteome</keyword>
<dbReference type="InterPro" id="IPR010389">
    <property type="entry name" value="Urate_ox_N"/>
</dbReference>
<feature type="transmembrane region" description="Helical" evidence="5">
    <location>
        <begin position="171"/>
        <end position="194"/>
    </location>
</feature>
<comment type="caution">
    <text evidence="7">The sequence shown here is derived from an EMBL/GenBank/DDBJ whole genome shotgun (WGS) entry which is preliminary data.</text>
</comment>
<reference evidence="7 8" key="1">
    <citation type="submission" date="2024-02" db="EMBL/GenBank/DDBJ databases">
        <title>New especies of Spiribacter isolated from saline water.</title>
        <authorList>
            <person name="Leon M.J."/>
            <person name="De La Haba R."/>
            <person name="Sanchez-Porro C."/>
            <person name="Ventosa A."/>
        </authorList>
    </citation>
    <scope>NUCLEOTIDE SEQUENCE [LARGE SCALE GENOMIC DNA]</scope>
    <source>
        <strain evidence="8">ag22IC6-390</strain>
    </source>
</reference>
<evidence type="ECO:0000313" key="7">
    <source>
        <dbReference type="EMBL" id="MEX0469875.1"/>
    </source>
</evidence>
<gene>
    <name evidence="7" type="ORF">V6X73_09070</name>
</gene>
<proteinExistence type="predicted"/>
<name>A0ABV3TDZ7_9GAMM</name>
<keyword evidence="2 4" id="KW-0479">Metal-binding</keyword>
<feature type="transmembrane region" description="Helical" evidence="5">
    <location>
        <begin position="113"/>
        <end position="134"/>
    </location>
</feature>
<evidence type="ECO:0000256" key="5">
    <source>
        <dbReference type="SAM" id="Phobius"/>
    </source>
</evidence>
<organism evidence="7 8">
    <name type="scientific">Spiribacter pallidus</name>
    <dbReference type="NCBI Taxonomy" id="1987936"/>
    <lineage>
        <taxon>Bacteria</taxon>
        <taxon>Pseudomonadati</taxon>
        <taxon>Pseudomonadota</taxon>
        <taxon>Gammaproteobacteria</taxon>
        <taxon>Chromatiales</taxon>
        <taxon>Ectothiorhodospiraceae</taxon>
        <taxon>Spiribacter</taxon>
    </lineage>
</organism>
<evidence type="ECO:0000259" key="6">
    <source>
        <dbReference type="PROSITE" id="PS51007"/>
    </source>
</evidence>
<dbReference type="RefSeq" id="WP_367959618.1">
    <property type="nucleotide sequence ID" value="NZ_JBAKFH010000001.1"/>
</dbReference>
<dbReference type="PROSITE" id="PS51007">
    <property type="entry name" value="CYTC"/>
    <property type="match status" value="1"/>
</dbReference>